<keyword evidence="4" id="KW-1185">Reference proteome</keyword>
<reference evidence="3" key="2">
    <citation type="submission" date="2020-09" db="EMBL/GenBank/DDBJ databases">
        <authorList>
            <person name="Sun Q."/>
            <person name="Zhou Y."/>
        </authorList>
    </citation>
    <scope>NUCLEOTIDE SEQUENCE</scope>
    <source>
        <strain evidence="3">CGMCC 1.15290</strain>
    </source>
</reference>
<dbReference type="InterPro" id="IPR028348">
    <property type="entry name" value="FAD-binding_protein"/>
</dbReference>
<dbReference type="PIRSF" id="PIRSF038984">
    <property type="entry name" value="FAD_binding_protein"/>
    <property type="match status" value="1"/>
</dbReference>
<dbReference type="SUPFAM" id="SSF51905">
    <property type="entry name" value="FAD/NAD(P)-binding domain"/>
    <property type="match status" value="1"/>
</dbReference>
<dbReference type="RefSeq" id="WP_188957456.1">
    <property type="nucleotide sequence ID" value="NZ_BMIB01000005.1"/>
</dbReference>
<evidence type="ECO:0000313" key="4">
    <source>
        <dbReference type="Proteomes" id="UP000627292"/>
    </source>
</evidence>
<comment type="caution">
    <text evidence="3">The sequence shown here is derived from an EMBL/GenBank/DDBJ whole genome shotgun (WGS) entry which is preliminary data.</text>
</comment>
<sequence length="543" mass="59212">MQQKIALRLLPQEAAEDTLIRRAIANAAAQPEKSITGFHRLKQSIDARGKQAWINLTVQAFISEPFTEREAIYPEYKDVTHATHKVIVVGAGPAGLYAALRLLESGIKPIVLERGKDVRARRRDLAQLNKEGIVNPESNYCFGEGGAGTYSDGKLYTRSNKRGSIDKALSVFTRFGAEESILYDAHPHIGTNKLPQIITAMREQVLASGGEFYFEQKVTGLQIHNNTITGVTTLQGGTFTGDAVILAMGHSARDIFELLHQNQILIEAKPFALGVRAEHPQIIIDAAQYHCPIPVTVTKSTVVRPELLPPASYSLVEQVDGRGVFSFCMCPGGIIAPAATNPEELVVNGWSPSKRNNPTANSGMVVQVEIADAVKYFKNQPDKGKHLNENDPLLMMRFQEHIERKAYQVGGGGFVAPAQRMVDFCNNKIATTLPECSYVPGVVSTDLHQVLPSFVMRSLQQGFKNFGKKMRGYYTNEAIVVATESRTSSPVRIPRDAETLQHPQIARLYPCGEGAGYAGGIVSAAMDGEKVAAVISAVLSDCL</sequence>
<gene>
    <name evidence="3" type="ORF">GCM10011379_48960</name>
</gene>
<accession>A0A917MYG3</accession>
<dbReference type="Gene3D" id="3.50.50.60">
    <property type="entry name" value="FAD/NAD(P)-binding domain"/>
    <property type="match status" value="2"/>
</dbReference>
<organism evidence="3 4">
    <name type="scientific">Filimonas zeae</name>
    <dbReference type="NCBI Taxonomy" id="1737353"/>
    <lineage>
        <taxon>Bacteria</taxon>
        <taxon>Pseudomonadati</taxon>
        <taxon>Bacteroidota</taxon>
        <taxon>Chitinophagia</taxon>
        <taxon>Chitinophagales</taxon>
        <taxon>Chitinophagaceae</taxon>
        <taxon>Filimonas</taxon>
    </lineage>
</organism>
<dbReference type="InterPro" id="IPR049516">
    <property type="entry name" value="FAD-depend_C"/>
</dbReference>
<dbReference type="Pfam" id="PF21688">
    <property type="entry name" value="FAD-depend_C"/>
    <property type="match status" value="1"/>
</dbReference>
<name>A0A917MYG3_9BACT</name>
<evidence type="ECO:0000313" key="3">
    <source>
        <dbReference type="EMBL" id="GGH79500.1"/>
    </source>
</evidence>
<feature type="domain" description="FAD-binding" evidence="1">
    <location>
        <begin position="85"/>
        <end position="117"/>
    </location>
</feature>
<dbReference type="PRINTS" id="PR00419">
    <property type="entry name" value="ADXRDTASE"/>
</dbReference>
<dbReference type="Pfam" id="PF01494">
    <property type="entry name" value="FAD_binding_3"/>
    <property type="match status" value="1"/>
</dbReference>
<dbReference type="PANTHER" id="PTHR42842">
    <property type="entry name" value="FAD/NAD(P)-BINDING OXIDOREDUCTASE"/>
    <property type="match status" value="1"/>
</dbReference>
<evidence type="ECO:0000259" key="1">
    <source>
        <dbReference type="Pfam" id="PF01494"/>
    </source>
</evidence>
<feature type="domain" description="FAD-dependent protein C-terminal" evidence="2">
    <location>
        <begin position="270"/>
        <end position="487"/>
    </location>
</feature>
<dbReference type="GO" id="GO:0071949">
    <property type="term" value="F:FAD binding"/>
    <property type="evidence" value="ECO:0007669"/>
    <property type="project" value="InterPro"/>
</dbReference>
<reference evidence="3" key="1">
    <citation type="journal article" date="2014" name="Int. J. Syst. Evol. Microbiol.">
        <title>Complete genome sequence of Corynebacterium casei LMG S-19264T (=DSM 44701T), isolated from a smear-ripened cheese.</title>
        <authorList>
            <consortium name="US DOE Joint Genome Institute (JGI-PGF)"/>
            <person name="Walter F."/>
            <person name="Albersmeier A."/>
            <person name="Kalinowski J."/>
            <person name="Ruckert C."/>
        </authorList>
    </citation>
    <scope>NUCLEOTIDE SEQUENCE</scope>
    <source>
        <strain evidence="3">CGMCC 1.15290</strain>
    </source>
</reference>
<dbReference type="EMBL" id="BMIB01000005">
    <property type="protein sequence ID" value="GGH79500.1"/>
    <property type="molecule type" value="Genomic_DNA"/>
</dbReference>
<evidence type="ECO:0000259" key="2">
    <source>
        <dbReference type="Pfam" id="PF21688"/>
    </source>
</evidence>
<dbReference type="Proteomes" id="UP000627292">
    <property type="component" value="Unassembled WGS sequence"/>
</dbReference>
<dbReference type="InterPro" id="IPR036188">
    <property type="entry name" value="FAD/NAD-bd_sf"/>
</dbReference>
<proteinExistence type="predicted"/>
<dbReference type="InterPro" id="IPR002938">
    <property type="entry name" value="FAD-bd"/>
</dbReference>
<protein>
    <submittedName>
        <fullName evidence="3">FAD-dependent dehydrogenase</fullName>
    </submittedName>
</protein>
<dbReference type="AlphaFoldDB" id="A0A917MYG3"/>
<dbReference type="PANTHER" id="PTHR42842:SF3">
    <property type="entry name" value="FAD_NAD(P)-BINDING OXIDOREDUCTASE FAMILY PROTEIN"/>
    <property type="match status" value="1"/>
</dbReference>